<dbReference type="EMBL" id="CAXAMN010006569">
    <property type="protein sequence ID" value="CAK9018173.1"/>
    <property type="molecule type" value="Genomic_DNA"/>
</dbReference>
<evidence type="ECO:0000313" key="5">
    <source>
        <dbReference type="Proteomes" id="UP001642484"/>
    </source>
</evidence>
<keyword evidence="5" id="KW-1185">Reference proteome</keyword>
<feature type="region of interest" description="Disordered" evidence="2">
    <location>
        <begin position="1"/>
        <end position="29"/>
    </location>
</feature>
<accession>A0ABP0JUV3</accession>
<sequence>MAVGEPRFGKSANPCQQSSECSDEHPSRLELQTQPEAPNAIVEHQQYALGFCTIKVFAARTEAFYKALRDIAQYLPPEGDSSIEAMQMVTAQRKWMFDVGCAVGQVVGTFYQLEKNTLMELQVMWETGQGNLSVKGMKKNFRATIKNLMMLTEYRKAAQEKIDECKSFANQMVIWKGQEHKMQHAVMELLGNFGGGEQCKALLRDLDTRSKDLSAALEEEKKVANQVAELSGKREELHCKFLVYDSIAANETGSLTTLQERAKKADEIAAQKEVDAAETMESTRWGRLGRWFMEWTDSKVDVAAWRAERFRSIAKAAKQALGDQQSLTQMAAQEAGVVKGELTTVEVKLKGAKEKLKEAAQATTDARIQLRELKARCQELRKTFGGLDLQQIGSLRDHMQNFPELLGAQGMEDHGMFASMEGALKQHERLVNRMETFLEEEDDQECIRILNSLRSVICKAIDDAQFFAERLKPLQDKIVARMNALPLPDAECKAAPKPMEHEEHASSDDWERVTLSADDALW</sequence>
<proteinExistence type="predicted"/>
<organism evidence="4 5">
    <name type="scientific">Durusdinium trenchii</name>
    <dbReference type="NCBI Taxonomy" id="1381693"/>
    <lineage>
        <taxon>Eukaryota</taxon>
        <taxon>Sar</taxon>
        <taxon>Alveolata</taxon>
        <taxon>Dinophyceae</taxon>
        <taxon>Suessiales</taxon>
        <taxon>Symbiodiniaceae</taxon>
        <taxon>Durusdinium</taxon>
    </lineage>
</organism>
<comment type="caution">
    <text evidence="4">The sequence shown here is derived from an EMBL/GenBank/DDBJ whole genome shotgun (WGS) entry which is preliminary data.</text>
</comment>
<feature type="coiled-coil region" evidence="1">
    <location>
        <begin position="342"/>
        <end position="383"/>
    </location>
</feature>
<name>A0ABP0JUV3_9DINO</name>
<evidence type="ECO:0000313" key="3">
    <source>
        <dbReference type="EMBL" id="CAK9017951.1"/>
    </source>
</evidence>
<gene>
    <name evidence="3" type="ORF">CCMP2556_LOCUS13068</name>
    <name evidence="4" type="ORF">CCMP2556_LOCUS13167</name>
</gene>
<evidence type="ECO:0000256" key="1">
    <source>
        <dbReference type="SAM" id="Coils"/>
    </source>
</evidence>
<protein>
    <submittedName>
        <fullName evidence="4">Uncharacterized protein</fullName>
    </submittedName>
</protein>
<dbReference type="EMBL" id="CAXAMN010006546">
    <property type="protein sequence ID" value="CAK9017951.1"/>
    <property type="molecule type" value="Genomic_DNA"/>
</dbReference>
<evidence type="ECO:0000313" key="4">
    <source>
        <dbReference type="EMBL" id="CAK9018173.1"/>
    </source>
</evidence>
<keyword evidence="1" id="KW-0175">Coiled coil</keyword>
<dbReference type="Proteomes" id="UP001642484">
    <property type="component" value="Unassembled WGS sequence"/>
</dbReference>
<reference evidence="4 5" key="1">
    <citation type="submission" date="2024-02" db="EMBL/GenBank/DDBJ databases">
        <authorList>
            <person name="Chen Y."/>
            <person name="Shah S."/>
            <person name="Dougan E. K."/>
            <person name="Thang M."/>
            <person name="Chan C."/>
        </authorList>
    </citation>
    <scope>NUCLEOTIDE SEQUENCE [LARGE SCALE GENOMIC DNA]</scope>
</reference>
<evidence type="ECO:0000256" key="2">
    <source>
        <dbReference type="SAM" id="MobiDB-lite"/>
    </source>
</evidence>